<sequence length="43" mass="3867">MGAAEGAAGVGGEATDGTFGAVMEGAEDSGAGIGAVMACVCAF</sequence>
<evidence type="ECO:0000313" key="2">
    <source>
        <dbReference type="Proteomes" id="UP000322084"/>
    </source>
</evidence>
<accession>A0A5A7MT78</accession>
<gene>
    <name evidence="1" type="ORF">JCM17844_21000</name>
</gene>
<dbReference type="AlphaFoldDB" id="A0A5A7MT78"/>
<organism evidence="1 2">
    <name type="scientific">Iodidimonas gelatinilytica</name>
    <dbReference type="NCBI Taxonomy" id="1236966"/>
    <lineage>
        <taxon>Bacteria</taxon>
        <taxon>Pseudomonadati</taxon>
        <taxon>Pseudomonadota</taxon>
        <taxon>Alphaproteobacteria</taxon>
        <taxon>Iodidimonadales</taxon>
        <taxon>Iodidimonadaceae</taxon>
        <taxon>Iodidimonas</taxon>
    </lineage>
</organism>
<dbReference type="Proteomes" id="UP000322084">
    <property type="component" value="Unassembled WGS sequence"/>
</dbReference>
<reference evidence="1 2" key="1">
    <citation type="submission" date="2019-09" db="EMBL/GenBank/DDBJ databases">
        <title>NBRP : Genome information of microbial organism related human and environment.</title>
        <authorList>
            <person name="Hattori M."/>
            <person name="Oshima K."/>
            <person name="Inaba H."/>
            <person name="Suda W."/>
            <person name="Sakamoto M."/>
            <person name="Iino T."/>
            <person name="Kitahara M."/>
            <person name="Oshida Y."/>
            <person name="Iida T."/>
            <person name="Kudo T."/>
            <person name="Itoh T."/>
            <person name="Ohkuma M."/>
        </authorList>
    </citation>
    <scope>NUCLEOTIDE SEQUENCE [LARGE SCALE GENOMIC DNA]</scope>
    <source>
        <strain evidence="1 2">Hi-2</strain>
    </source>
</reference>
<protein>
    <submittedName>
        <fullName evidence="1">Uncharacterized protein</fullName>
    </submittedName>
</protein>
<proteinExistence type="predicted"/>
<dbReference type="EMBL" id="BKCL01000006">
    <property type="protein sequence ID" value="GEQ98463.1"/>
    <property type="molecule type" value="Genomic_DNA"/>
</dbReference>
<name>A0A5A7MT78_9PROT</name>
<comment type="caution">
    <text evidence="1">The sequence shown here is derived from an EMBL/GenBank/DDBJ whole genome shotgun (WGS) entry which is preliminary data.</text>
</comment>
<evidence type="ECO:0000313" key="1">
    <source>
        <dbReference type="EMBL" id="GEQ98463.1"/>
    </source>
</evidence>